<evidence type="ECO:0000313" key="1">
    <source>
        <dbReference type="EMBL" id="KAG0423336.1"/>
    </source>
</evidence>
<dbReference type="Proteomes" id="UP000805193">
    <property type="component" value="Unassembled WGS sequence"/>
</dbReference>
<evidence type="ECO:0000313" key="2">
    <source>
        <dbReference type="Proteomes" id="UP000805193"/>
    </source>
</evidence>
<protein>
    <submittedName>
        <fullName evidence="1">Uncharacterized protein</fullName>
    </submittedName>
</protein>
<reference evidence="1 2" key="1">
    <citation type="journal article" date="2020" name="Cell">
        <title>Large-Scale Comparative Analyses of Tick Genomes Elucidate Their Genetic Diversity and Vector Capacities.</title>
        <authorList>
            <consortium name="Tick Genome and Microbiome Consortium (TIGMIC)"/>
            <person name="Jia N."/>
            <person name="Wang J."/>
            <person name="Shi W."/>
            <person name="Du L."/>
            <person name="Sun Y."/>
            <person name="Zhan W."/>
            <person name="Jiang J.F."/>
            <person name="Wang Q."/>
            <person name="Zhang B."/>
            <person name="Ji P."/>
            <person name="Bell-Sakyi L."/>
            <person name="Cui X.M."/>
            <person name="Yuan T.T."/>
            <person name="Jiang B.G."/>
            <person name="Yang W.F."/>
            <person name="Lam T.T."/>
            <person name="Chang Q.C."/>
            <person name="Ding S.J."/>
            <person name="Wang X.J."/>
            <person name="Zhu J.G."/>
            <person name="Ruan X.D."/>
            <person name="Zhao L."/>
            <person name="Wei J.T."/>
            <person name="Ye R.Z."/>
            <person name="Que T.C."/>
            <person name="Du C.H."/>
            <person name="Zhou Y.H."/>
            <person name="Cheng J.X."/>
            <person name="Dai P.F."/>
            <person name="Guo W.B."/>
            <person name="Han X.H."/>
            <person name="Huang E.J."/>
            <person name="Li L.F."/>
            <person name="Wei W."/>
            <person name="Gao Y.C."/>
            <person name="Liu J.Z."/>
            <person name="Shao H.Z."/>
            <person name="Wang X."/>
            <person name="Wang C.C."/>
            <person name="Yang T.C."/>
            <person name="Huo Q.B."/>
            <person name="Li W."/>
            <person name="Chen H.Y."/>
            <person name="Chen S.E."/>
            <person name="Zhou L.G."/>
            <person name="Ni X.B."/>
            <person name="Tian J.H."/>
            <person name="Sheng Y."/>
            <person name="Liu T."/>
            <person name="Pan Y.S."/>
            <person name="Xia L.Y."/>
            <person name="Li J."/>
            <person name="Zhao F."/>
            <person name="Cao W.C."/>
        </authorList>
    </citation>
    <scope>NUCLEOTIDE SEQUENCE [LARGE SCALE GENOMIC DNA]</scope>
    <source>
        <strain evidence="1">Iper-2018</strain>
    </source>
</reference>
<name>A0AC60PQK6_IXOPE</name>
<comment type="caution">
    <text evidence="1">The sequence shown here is derived from an EMBL/GenBank/DDBJ whole genome shotgun (WGS) entry which is preliminary data.</text>
</comment>
<organism evidence="1 2">
    <name type="scientific">Ixodes persulcatus</name>
    <name type="common">Taiga tick</name>
    <dbReference type="NCBI Taxonomy" id="34615"/>
    <lineage>
        <taxon>Eukaryota</taxon>
        <taxon>Metazoa</taxon>
        <taxon>Ecdysozoa</taxon>
        <taxon>Arthropoda</taxon>
        <taxon>Chelicerata</taxon>
        <taxon>Arachnida</taxon>
        <taxon>Acari</taxon>
        <taxon>Parasitiformes</taxon>
        <taxon>Ixodida</taxon>
        <taxon>Ixodoidea</taxon>
        <taxon>Ixodidae</taxon>
        <taxon>Ixodinae</taxon>
        <taxon>Ixodes</taxon>
    </lineage>
</organism>
<proteinExistence type="predicted"/>
<dbReference type="EMBL" id="JABSTQ010010111">
    <property type="protein sequence ID" value="KAG0423336.1"/>
    <property type="molecule type" value="Genomic_DNA"/>
</dbReference>
<keyword evidence="2" id="KW-1185">Reference proteome</keyword>
<gene>
    <name evidence="1" type="ORF">HPB47_000852</name>
</gene>
<accession>A0AC60PQK6</accession>
<feature type="non-terminal residue" evidence="1">
    <location>
        <position position="1"/>
    </location>
</feature>
<sequence length="1175" mass="128707">NTKLNTSIGYVTAKERENSNLPVTFELRGSEKFRIRYEFGPRGTSKAVIQLIESLDYETKTIYEVDVVALYTSLLLTLTSHVVPRTPGRTSATTPVTWPVLPLAVVAQDVPDTPPRFRDVPPMVTVSDSAPPGTSVLNLTAEDGDYGNPRNLSYRLDKENPWSSHFSVNPQTGEVKTTRPISELADKYGGTAVYILKVAVRETTGTAEYPAQEASTQFAVVLMSRENHAPSFGSDLYVGFVAEHSAHLTAVNWAPGVSPKVHDRDQGRNSTFRLYLEGDEDGTFSVHPSSASRETDFAILVQDSSKLDYEVADPKYVEFRLVAAETEAVEPLTSTVTVRVNIVDTNNHPPMFTRDTYEAVVAEDAKKGTLVTTVTATDPDSGSFGRVRYTSLNGPIARNLKLDPETGEVTLTSSEGLDRESVPEYVLVVEAHDDDGRGQRASAQLRIRVGDANDNAPAFAQSRYDAVLTADLADFTEPLVVKATDADAAGPNSNVTYEIVSGNYEQKFRIDARTGLVSLTAPLTSGGKHGYPVVLTVRAHDQGIPVQSASVPVRVHTQEYLNRSIVVVLPGNEAYLRDRREHVEKGLSELLGANVNIYSITAHNQSKEASSVRAWAVYESQPIDLVSFRRIISNLYGQEYEQLTKKEDTVRRAGNDRIFWIFIIILILLILLILLIMLCCCWRYLLRNQRPRSSSKVVPVEASSAEHSFRERQSPSAADKSAAAAANGRIPNGHSWLGRHAAGATTSKSVAVGTVTDDEQARAGTEQIQGGVLRLRTPDRQLLLHEMRREPDRTARQVGNYLVVKRDAARQRHREDAVAADDEDADAGGSGDRFRHRSALSDSFGTLRSVEYSGGSVGGGGPRRTEILYIRSPPPGDVDVGVYADTERLEATEEDGGNLRLRANRRENARRVRFSRYHKVDGGSFVLPQANGEGASVLPRDQVWIVPRETKVKQNVGGGVKYEEPSGRRVVPRDSHLHTIQDSGEESQDVSDGGELYDDDDELQYRSKNIAANDPPRVHGGEAGGPFVARPVQLSRTESTARRRKFQVDAPVSSLANQTAHDDDALTTEHRAHVDQRQDMQVMTSDGSIIHGGGTTQTGAVSDSEFEAIERDLKTSLDKLDDSEPDESDSGIGPGANNLKLKKNAFIEKKSLFTIAYDGVNTQKLRSSLGSTPSP</sequence>